<keyword evidence="3" id="KW-1185">Reference proteome</keyword>
<dbReference type="Gene3D" id="2.30.30.140">
    <property type="match status" value="1"/>
</dbReference>
<dbReference type="PRINTS" id="PR00445">
    <property type="entry name" value="HUPFHYPC"/>
</dbReference>
<name>A0A5C6BEC4_9PLAN</name>
<comment type="similarity">
    <text evidence="1">Belongs to the HupF/HypC family.</text>
</comment>
<comment type="caution">
    <text evidence="2">The sequence shown here is derived from an EMBL/GenBank/DDBJ whole genome shotgun (WGS) entry which is preliminary data.</text>
</comment>
<dbReference type="SUPFAM" id="SSF159127">
    <property type="entry name" value="HupF/HypC-like"/>
    <property type="match status" value="1"/>
</dbReference>
<dbReference type="OrthoDB" id="9806017at2"/>
<dbReference type="InterPro" id="IPR001109">
    <property type="entry name" value="Hydrogenase_HupF/HypC"/>
</dbReference>
<proteinExistence type="inferred from homology"/>
<dbReference type="AlphaFoldDB" id="A0A5C6BEC4"/>
<dbReference type="GO" id="GO:1902670">
    <property type="term" value="F:carbon dioxide binding"/>
    <property type="evidence" value="ECO:0007669"/>
    <property type="project" value="TreeGrafter"/>
</dbReference>
<accession>A0A5C6BEC4</accession>
<dbReference type="GO" id="GO:0051604">
    <property type="term" value="P:protein maturation"/>
    <property type="evidence" value="ECO:0007669"/>
    <property type="project" value="TreeGrafter"/>
</dbReference>
<reference evidence="2 3" key="1">
    <citation type="submission" date="2019-02" db="EMBL/GenBank/DDBJ databases">
        <title>Deep-cultivation of Planctomycetes and their phenomic and genomic characterization uncovers novel biology.</title>
        <authorList>
            <person name="Wiegand S."/>
            <person name="Jogler M."/>
            <person name="Boedeker C."/>
            <person name="Pinto D."/>
            <person name="Vollmers J."/>
            <person name="Rivas-Marin E."/>
            <person name="Kohn T."/>
            <person name="Peeters S.H."/>
            <person name="Heuer A."/>
            <person name="Rast P."/>
            <person name="Oberbeckmann S."/>
            <person name="Bunk B."/>
            <person name="Jeske O."/>
            <person name="Meyerdierks A."/>
            <person name="Storesund J.E."/>
            <person name="Kallscheuer N."/>
            <person name="Luecker S."/>
            <person name="Lage O.M."/>
            <person name="Pohl T."/>
            <person name="Merkel B.J."/>
            <person name="Hornburger P."/>
            <person name="Mueller R.-W."/>
            <person name="Bruemmer F."/>
            <person name="Labrenz M."/>
            <person name="Spormann A.M."/>
            <person name="Op Den Camp H."/>
            <person name="Overmann J."/>
            <person name="Amann R."/>
            <person name="Jetten M.S.M."/>
            <person name="Mascher T."/>
            <person name="Medema M.H."/>
            <person name="Devos D.P."/>
            <person name="Kaster A.-K."/>
            <person name="Ovreas L."/>
            <person name="Rohde M."/>
            <person name="Galperin M.Y."/>
            <person name="Jogler C."/>
        </authorList>
    </citation>
    <scope>NUCLEOTIDE SEQUENCE [LARGE SCALE GENOMIC DNA]</scope>
    <source>
        <strain evidence="2 3">CA54</strain>
    </source>
</reference>
<organism evidence="2 3">
    <name type="scientific">Symmachiella macrocystis</name>
    <dbReference type="NCBI Taxonomy" id="2527985"/>
    <lineage>
        <taxon>Bacteria</taxon>
        <taxon>Pseudomonadati</taxon>
        <taxon>Planctomycetota</taxon>
        <taxon>Planctomycetia</taxon>
        <taxon>Planctomycetales</taxon>
        <taxon>Planctomycetaceae</taxon>
        <taxon>Symmachiella</taxon>
    </lineage>
</organism>
<protein>
    <submittedName>
        <fullName evidence="2">Hydrogenase 2 accessory protein HypG</fullName>
    </submittedName>
</protein>
<sequence>MCLGVPGLIIRWIDRDPTFGKAEVEFEGIRRVCHMACVPEAEEGDYVVVHAGIAISRVDAREAQQLIAELKRLGLPDEFSETTDSLPPISKRDSP</sequence>
<dbReference type="NCBIfam" id="TIGR00074">
    <property type="entry name" value="hypC_hupF"/>
    <property type="match status" value="1"/>
</dbReference>
<dbReference type="Pfam" id="PF01455">
    <property type="entry name" value="HupF_HypC"/>
    <property type="match status" value="1"/>
</dbReference>
<evidence type="ECO:0000313" key="3">
    <source>
        <dbReference type="Proteomes" id="UP000320735"/>
    </source>
</evidence>
<dbReference type="GO" id="GO:0005506">
    <property type="term" value="F:iron ion binding"/>
    <property type="evidence" value="ECO:0007669"/>
    <property type="project" value="TreeGrafter"/>
</dbReference>
<dbReference type="PANTHER" id="PTHR35177:SF2">
    <property type="entry name" value="HYDROGENASE MATURATION FACTOR HYBG"/>
    <property type="match status" value="1"/>
</dbReference>
<dbReference type="RefSeq" id="WP_146372601.1">
    <property type="nucleotide sequence ID" value="NZ_SJPP01000002.1"/>
</dbReference>
<dbReference type="PANTHER" id="PTHR35177">
    <property type="entry name" value="HYDROGENASE MATURATION FACTOR HYBG"/>
    <property type="match status" value="1"/>
</dbReference>
<dbReference type="EMBL" id="SJPP01000002">
    <property type="protein sequence ID" value="TWU08804.1"/>
    <property type="molecule type" value="Genomic_DNA"/>
</dbReference>
<evidence type="ECO:0000256" key="1">
    <source>
        <dbReference type="ARBA" id="ARBA00006018"/>
    </source>
</evidence>
<dbReference type="Proteomes" id="UP000320735">
    <property type="component" value="Unassembled WGS sequence"/>
</dbReference>
<gene>
    <name evidence="2" type="ORF">CA54_40410</name>
</gene>
<evidence type="ECO:0000313" key="2">
    <source>
        <dbReference type="EMBL" id="TWU08804.1"/>
    </source>
</evidence>